<comment type="caution">
    <text evidence="3">The sequence shown here is derived from an EMBL/GenBank/DDBJ whole genome shotgun (WGS) entry which is preliminary data.</text>
</comment>
<name>A0A1V6TFW1_9EURO</name>
<proteinExistence type="predicted"/>
<dbReference type="Gene3D" id="3.40.50.1580">
    <property type="entry name" value="Nucleoside phosphorylase domain"/>
    <property type="match status" value="1"/>
</dbReference>
<dbReference type="InterPro" id="IPR035994">
    <property type="entry name" value="Nucleoside_phosphorylase_sf"/>
</dbReference>
<sequence>MARSFNDPGQHFDPKGQRCGRERSPSAPRYDHYTIAWICALYIEMAAARAILDEIHEVRPKGFEDTNSYVLGNIKGHNIVIACLPVGQYGTNNAATVATNLKRTFPGIHIGLMVGIGGGVPSKADIRLGDVVVGTKVVQFDLGKIMGDGKFERTAIPKTPDQLLGTTIAKLRSKHEYEPSRALSILQQSLITRPDSEYNQPSTPDQLFQATYEHRSQLPNCNDCDQSRLISRGERVPKTITIHYGAIASGNQVMRHGTTRDNIARELDTICFEMEAAGLMNVLPFLPIRGICDYSDSHKTKEWQKYAAATAAAYARELIEELPMAEDQKSACSASSVWTPSSTPEDKLFNSFHNSGGGVMNVNTGSGTQNNNNGGGNQFSGAIHTLHLAR</sequence>
<gene>
    <name evidence="3" type="ORF">PENSTE_c006G02143</name>
</gene>
<feature type="domain" description="Nucleoside phosphorylase" evidence="2">
    <location>
        <begin position="34"/>
        <end position="319"/>
    </location>
</feature>
<dbReference type="STRING" id="303698.A0A1V6TFW1"/>
<dbReference type="Proteomes" id="UP000191285">
    <property type="component" value="Unassembled WGS sequence"/>
</dbReference>
<accession>A0A1V6TFW1</accession>
<evidence type="ECO:0000313" key="4">
    <source>
        <dbReference type="Proteomes" id="UP000191285"/>
    </source>
</evidence>
<dbReference type="GO" id="GO:0003824">
    <property type="term" value="F:catalytic activity"/>
    <property type="evidence" value="ECO:0007669"/>
    <property type="project" value="InterPro"/>
</dbReference>
<evidence type="ECO:0000259" key="2">
    <source>
        <dbReference type="Pfam" id="PF01048"/>
    </source>
</evidence>
<dbReference type="PANTHER" id="PTHR46082:SF11">
    <property type="entry name" value="AAA+ ATPASE DOMAIN-CONTAINING PROTEIN-RELATED"/>
    <property type="match status" value="1"/>
</dbReference>
<dbReference type="Pfam" id="PF01048">
    <property type="entry name" value="PNP_UDP_1"/>
    <property type="match status" value="1"/>
</dbReference>
<organism evidence="3 4">
    <name type="scientific">Penicillium steckii</name>
    <dbReference type="NCBI Taxonomy" id="303698"/>
    <lineage>
        <taxon>Eukaryota</taxon>
        <taxon>Fungi</taxon>
        <taxon>Dikarya</taxon>
        <taxon>Ascomycota</taxon>
        <taxon>Pezizomycotina</taxon>
        <taxon>Eurotiomycetes</taxon>
        <taxon>Eurotiomycetidae</taxon>
        <taxon>Eurotiales</taxon>
        <taxon>Aspergillaceae</taxon>
        <taxon>Penicillium</taxon>
    </lineage>
</organism>
<evidence type="ECO:0000313" key="3">
    <source>
        <dbReference type="EMBL" id="OQE25252.1"/>
    </source>
</evidence>
<dbReference type="EMBL" id="MLKD01000006">
    <property type="protein sequence ID" value="OQE25252.1"/>
    <property type="molecule type" value="Genomic_DNA"/>
</dbReference>
<evidence type="ECO:0000256" key="1">
    <source>
        <dbReference type="SAM" id="MobiDB-lite"/>
    </source>
</evidence>
<keyword evidence="4" id="KW-1185">Reference proteome</keyword>
<feature type="region of interest" description="Disordered" evidence="1">
    <location>
        <begin position="1"/>
        <end position="27"/>
    </location>
</feature>
<feature type="compositionally biased region" description="Basic and acidic residues" evidence="1">
    <location>
        <begin position="10"/>
        <end position="27"/>
    </location>
</feature>
<dbReference type="AlphaFoldDB" id="A0A1V6TFW1"/>
<protein>
    <recommendedName>
        <fullName evidence="2">Nucleoside phosphorylase domain-containing protein</fullName>
    </recommendedName>
</protein>
<reference evidence="4" key="1">
    <citation type="journal article" date="2017" name="Nat. Microbiol.">
        <title>Global analysis of biosynthetic gene clusters reveals vast potential of secondary metabolite production in Penicillium species.</title>
        <authorList>
            <person name="Nielsen J.C."/>
            <person name="Grijseels S."/>
            <person name="Prigent S."/>
            <person name="Ji B."/>
            <person name="Dainat J."/>
            <person name="Nielsen K.F."/>
            <person name="Frisvad J.C."/>
            <person name="Workman M."/>
            <person name="Nielsen J."/>
        </authorList>
    </citation>
    <scope>NUCLEOTIDE SEQUENCE [LARGE SCALE GENOMIC DNA]</scope>
    <source>
        <strain evidence="4">IBT 24891</strain>
    </source>
</reference>
<dbReference type="PANTHER" id="PTHR46082">
    <property type="entry name" value="ATP/GTP-BINDING PROTEIN-RELATED"/>
    <property type="match status" value="1"/>
</dbReference>
<dbReference type="OrthoDB" id="1577640at2759"/>
<dbReference type="GO" id="GO:0009116">
    <property type="term" value="P:nucleoside metabolic process"/>
    <property type="evidence" value="ECO:0007669"/>
    <property type="project" value="InterPro"/>
</dbReference>
<dbReference type="InterPro" id="IPR053137">
    <property type="entry name" value="NLR-like"/>
</dbReference>
<dbReference type="InterPro" id="IPR000845">
    <property type="entry name" value="Nucleoside_phosphorylase_d"/>
</dbReference>
<dbReference type="SUPFAM" id="SSF53167">
    <property type="entry name" value="Purine and uridine phosphorylases"/>
    <property type="match status" value="1"/>
</dbReference>